<feature type="domain" description="Transcription factor IIIC 90kDa subunit N-terminal" evidence="1">
    <location>
        <begin position="19"/>
        <end position="477"/>
    </location>
</feature>
<reference evidence="3 4" key="1">
    <citation type="submission" date="2024-02" db="EMBL/GenBank/DDBJ databases">
        <title>De novo assembly and annotation of 12 fungi associated with fruit tree decline syndrome in Ontario, Canada.</title>
        <authorList>
            <person name="Sulman M."/>
            <person name="Ellouze W."/>
            <person name="Ilyukhin E."/>
        </authorList>
    </citation>
    <scope>NUCLEOTIDE SEQUENCE [LARGE SCALE GENOMIC DNA]</scope>
    <source>
        <strain evidence="3 4">M42-189</strain>
    </source>
</reference>
<dbReference type="EMBL" id="JAKJXO020000016">
    <property type="protein sequence ID" value="KAL1595204.1"/>
    <property type="molecule type" value="Genomic_DNA"/>
</dbReference>
<dbReference type="Pfam" id="PF12660">
    <property type="entry name" value="zf-TFIIIC"/>
    <property type="match status" value="1"/>
</dbReference>
<dbReference type="InterPro" id="IPR024761">
    <property type="entry name" value="TFIIIC_delta_N"/>
</dbReference>
<evidence type="ECO:0000313" key="4">
    <source>
        <dbReference type="Proteomes" id="UP001521785"/>
    </source>
</evidence>
<organism evidence="3 4">
    <name type="scientific">Paraconiothyrium brasiliense</name>
    <dbReference type="NCBI Taxonomy" id="300254"/>
    <lineage>
        <taxon>Eukaryota</taxon>
        <taxon>Fungi</taxon>
        <taxon>Dikarya</taxon>
        <taxon>Ascomycota</taxon>
        <taxon>Pezizomycotina</taxon>
        <taxon>Dothideomycetes</taxon>
        <taxon>Pleosporomycetidae</taxon>
        <taxon>Pleosporales</taxon>
        <taxon>Massarineae</taxon>
        <taxon>Didymosphaeriaceae</taxon>
        <taxon>Paraconiothyrium</taxon>
    </lineage>
</organism>
<comment type="caution">
    <text evidence="3">The sequence shown here is derived from an EMBL/GenBank/DDBJ whole genome shotgun (WGS) entry which is preliminary data.</text>
</comment>
<evidence type="ECO:0000259" key="2">
    <source>
        <dbReference type="Pfam" id="PF12660"/>
    </source>
</evidence>
<proteinExistence type="predicted"/>
<dbReference type="Proteomes" id="UP001521785">
    <property type="component" value="Unassembled WGS sequence"/>
</dbReference>
<accession>A0ABR3QSR9</accession>
<evidence type="ECO:0000313" key="3">
    <source>
        <dbReference type="EMBL" id="KAL1595204.1"/>
    </source>
</evidence>
<protein>
    <recommendedName>
        <fullName evidence="5">Transcription factor IIIC 90kDa subunit N-terminal domain-containing protein</fullName>
    </recommendedName>
</protein>
<feature type="domain" description="Transcription factor IIIC putative zinc-finger" evidence="2">
    <location>
        <begin position="652"/>
        <end position="753"/>
    </location>
</feature>
<gene>
    <name evidence="3" type="ORF">SLS60_009892</name>
</gene>
<name>A0ABR3QSR9_9PLEO</name>
<dbReference type="InterPro" id="IPR044230">
    <property type="entry name" value="GTF3C4"/>
</dbReference>
<dbReference type="InterPro" id="IPR024764">
    <property type="entry name" value="TFIIIC_Znf"/>
</dbReference>
<dbReference type="Pfam" id="PF12657">
    <property type="entry name" value="TFIIIC_delta"/>
    <property type="match status" value="1"/>
</dbReference>
<evidence type="ECO:0008006" key="5">
    <source>
        <dbReference type="Google" id="ProtNLM"/>
    </source>
</evidence>
<keyword evidence="4" id="KW-1185">Reference proteome</keyword>
<evidence type="ECO:0000259" key="1">
    <source>
        <dbReference type="Pfam" id="PF12657"/>
    </source>
</evidence>
<dbReference type="PANTHER" id="PTHR15496">
    <property type="entry name" value="GENERAL TRANSCRIPTION FACTOR 3C POLYPEPTIDE 4 FAMILY"/>
    <property type="match status" value="1"/>
</dbReference>
<dbReference type="PANTHER" id="PTHR15496:SF2">
    <property type="entry name" value="GENERAL TRANSCRIPTION FACTOR 3C POLYPEPTIDE 4"/>
    <property type="match status" value="1"/>
</dbReference>
<sequence>MSDATTIACWPACVDAIDWSHDGIIALASEEQVELLFPQTKSNDTEHDFSSWHHIPLSVSWFTPAELPEKEAGPVSIYSIGEEVSTSAPISIAWSPPGVAKHRRCALGVLTSSLVFSVWASEGKVDDGTSWKRKLIINDALVEYFSGNLSEIESSLAHETSEKMCLRARVRCFAWAPPLPSLEPSAIIGTQTTWGQPIVAVANDDNHIAFVAIDSPTTTLGAEEEWSGEVLNHFSITPDSENVFAEPDTFDEIMQQQRHISQMAWSPWTVQGDWYHSVLVYATNEDVRARVVTYSGETIGIGDDEVIYPNIKLRYAGPMKWSSKVEDGGNVTLALFTLSSAVVLKISAGDATILARTEHNLDGRWDEMSAAAWDYTAPDASIHFSSLQAKLNHTSQFQHSDGSLMAISNQPHWREQLWDTQALFSAQHELQGYVRTKVWGLSTSPLGDFIAACSTVHPTDMIEYGPPNERRTTITISGLRHYGKDSKLEIPVQNFSAEGLVFSLRKWVESARDGNEANHTVIDEVTNQLLRIHWKSSAAQDSEEAMSSLSVVDLWSLITHIKLTFFLKLQNINDRLHILVSQVLAPSSHATFLPRTLIAYRLATFIPSLPPVLTHGTPFSAEIVAHCRRVVGLLNAAMAGGDVAPAPTEPCDTCDFCSAEIPMEDLETATCQNGHEFSRCGLSFLAIQRPRISKACALCKTPYLSDEFVGLQEEGIEKGIERGHSEEGSMQPVSLARALFAACDVCIYCGGKFTG</sequence>